<gene>
    <name evidence="1" type="ORF">EJ903_10240</name>
</gene>
<evidence type="ECO:0000313" key="1">
    <source>
        <dbReference type="EMBL" id="RTR21102.1"/>
    </source>
</evidence>
<evidence type="ECO:0000313" key="2">
    <source>
        <dbReference type="Proteomes" id="UP000277007"/>
    </source>
</evidence>
<dbReference type="Gene3D" id="3.40.47.10">
    <property type="match status" value="1"/>
</dbReference>
<proteinExistence type="predicted"/>
<sequence>MTHCVEAGIRILAATDRHFVCDRPEHLLKHGDHTALSRGLHDAVDQLFAQSGLAAPADGTTVGVVGTSRFGELDTLDCVTRRYQEEGLYGIDPVVFSKANQFYPLFAIARRFRCLGPASALFTSEGGSAEVLYFADRLLRRGDATHVLALDYDENTPTGTTRVAGQVRALLLGPDGGPQNDRPQDRAAGPVITACRLGPHLPVQDGRAAALAVFLDRQTAWCGNQHLLASTDDADTAQRLGSGFAVERLDAARDPLPQLVDRLRGWTEWTAGETRIHVLPPGRGNVLTVCCRWDEPHREGRA</sequence>
<evidence type="ECO:0008006" key="3">
    <source>
        <dbReference type="Google" id="ProtNLM"/>
    </source>
</evidence>
<dbReference type="AlphaFoldDB" id="A0A3S0K5N3"/>
<dbReference type="GO" id="GO:0016746">
    <property type="term" value="F:acyltransferase activity"/>
    <property type="evidence" value="ECO:0007669"/>
    <property type="project" value="InterPro"/>
</dbReference>
<dbReference type="RefSeq" id="WP_126614750.1">
    <property type="nucleotide sequence ID" value="NZ_JBHUCY010000029.1"/>
</dbReference>
<reference evidence="1 2" key="1">
    <citation type="submission" date="2018-12" db="EMBL/GenBank/DDBJ databases">
        <authorList>
            <person name="Yang Y."/>
        </authorList>
    </citation>
    <scope>NUCLEOTIDE SEQUENCE [LARGE SCALE GENOMIC DNA]</scope>
    <source>
        <strain evidence="1 2">L-25-5w-1</strain>
    </source>
</reference>
<dbReference type="SUPFAM" id="SSF53901">
    <property type="entry name" value="Thiolase-like"/>
    <property type="match status" value="1"/>
</dbReference>
<accession>A0A3S0K5N3</accession>
<comment type="caution">
    <text evidence="1">The sequence shown here is derived from an EMBL/GenBank/DDBJ whole genome shotgun (WGS) entry which is preliminary data.</text>
</comment>
<keyword evidence="2" id="KW-1185">Reference proteome</keyword>
<dbReference type="InterPro" id="IPR016039">
    <property type="entry name" value="Thiolase-like"/>
</dbReference>
<name>A0A3S0K5N3_9PROT</name>
<protein>
    <recommendedName>
        <fullName evidence="3">Beta-ketoacyl synthase N-terminal domain-containing protein</fullName>
    </recommendedName>
</protein>
<dbReference type="OrthoDB" id="7584044at2"/>
<dbReference type="Proteomes" id="UP000277007">
    <property type="component" value="Unassembled WGS sequence"/>
</dbReference>
<dbReference type="EMBL" id="RXMA01000007">
    <property type="protein sequence ID" value="RTR21102.1"/>
    <property type="molecule type" value="Genomic_DNA"/>
</dbReference>
<organism evidence="1 2">
    <name type="scientific">Azospirillum griseum</name>
    <dbReference type="NCBI Taxonomy" id="2496639"/>
    <lineage>
        <taxon>Bacteria</taxon>
        <taxon>Pseudomonadati</taxon>
        <taxon>Pseudomonadota</taxon>
        <taxon>Alphaproteobacteria</taxon>
        <taxon>Rhodospirillales</taxon>
        <taxon>Azospirillaceae</taxon>
        <taxon>Azospirillum</taxon>
    </lineage>
</organism>